<dbReference type="Proteomes" id="UP000663854">
    <property type="component" value="Unassembled WGS sequence"/>
</dbReference>
<keyword evidence="4" id="KW-1185">Reference proteome</keyword>
<protein>
    <submittedName>
        <fullName evidence="1">Uncharacterized protein</fullName>
    </submittedName>
</protein>
<dbReference type="AlphaFoldDB" id="A0A815YG78"/>
<reference evidence="1" key="1">
    <citation type="submission" date="2021-02" db="EMBL/GenBank/DDBJ databases">
        <authorList>
            <person name="Nowell W R."/>
        </authorList>
    </citation>
    <scope>NUCLEOTIDE SEQUENCE</scope>
</reference>
<feature type="non-terminal residue" evidence="1">
    <location>
        <position position="1"/>
    </location>
</feature>
<dbReference type="EMBL" id="CAJNOL010018466">
    <property type="protein sequence ID" value="CAF1681598.1"/>
    <property type="molecule type" value="Genomic_DNA"/>
</dbReference>
<dbReference type="EMBL" id="CAJNOH010016506">
    <property type="protein sequence ID" value="CAF1571247.1"/>
    <property type="molecule type" value="Genomic_DNA"/>
</dbReference>
<proteinExistence type="predicted"/>
<dbReference type="Gene3D" id="3.30.420.10">
    <property type="entry name" value="Ribonuclease H-like superfamily/Ribonuclease H"/>
    <property type="match status" value="1"/>
</dbReference>
<evidence type="ECO:0000313" key="1">
    <source>
        <dbReference type="EMBL" id="CAF1571247.1"/>
    </source>
</evidence>
<dbReference type="Proteomes" id="UP000663870">
    <property type="component" value="Unassembled WGS sequence"/>
</dbReference>
<evidence type="ECO:0000313" key="3">
    <source>
        <dbReference type="Proteomes" id="UP000663854"/>
    </source>
</evidence>
<dbReference type="GO" id="GO:0003676">
    <property type="term" value="F:nucleic acid binding"/>
    <property type="evidence" value="ECO:0007669"/>
    <property type="project" value="InterPro"/>
</dbReference>
<comment type="caution">
    <text evidence="1">The sequence shown here is derived from an EMBL/GenBank/DDBJ whole genome shotgun (WGS) entry which is preliminary data.</text>
</comment>
<evidence type="ECO:0000313" key="2">
    <source>
        <dbReference type="EMBL" id="CAF1681598.1"/>
    </source>
</evidence>
<gene>
    <name evidence="2" type="ORF">JXQ802_LOCUS59254</name>
    <name evidence="1" type="ORF">PYM288_LOCUS42595</name>
</gene>
<sequence length="48" mass="5458">AICGYSKTSLLAYSDNMDSTKYCEVLKNQLIPLIKRLSKEKNTHINVI</sequence>
<evidence type="ECO:0000313" key="4">
    <source>
        <dbReference type="Proteomes" id="UP000663870"/>
    </source>
</evidence>
<accession>A0A815YG78</accession>
<name>A0A815YG78_9BILA</name>
<dbReference type="InterPro" id="IPR036397">
    <property type="entry name" value="RNaseH_sf"/>
</dbReference>
<organism evidence="1 3">
    <name type="scientific">Rotaria sordida</name>
    <dbReference type="NCBI Taxonomy" id="392033"/>
    <lineage>
        <taxon>Eukaryota</taxon>
        <taxon>Metazoa</taxon>
        <taxon>Spiralia</taxon>
        <taxon>Gnathifera</taxon>
        <taxon>Rotifera</taxon>
        <taxon>Eurotatoria</taxon>
        <taxon>Bdelloidea</taxon>
        <taxon>Philodinida</taxon>
        <taxon>Philodinidae</taxon>
        <taxon>Rotaria</taxon>
    </lineage>
</organism>